<sequence length="49" mass="5445">MKAPAMLVTPTFGVTSTQKIIDEAQKQITPARKTRLEKLAQIAKSAYRN</sequence>
<proteinExistence type="predicted"/>
<dbReference type="RefSeq" id="WP_002052904.1">
    <property type="nucleotide sequence ID" value="NZ_KB850048.1"/>
</dbReference>
<name>N9MVK2_9GAMM</name>
<dbReference type="AlphaFoldDB" id="N9MVK2"/>
<organism evidence="1 2">
    <name type="scientific">Acinetobacter dispersus</name>
    <dbReference type="NCBI Taxonomy" id="70348"/>
    <lineage>
        <taxon>Bacteria</taxon>
        <taxon>Pseudomonadati</taxon>
        <taxon>Pseudomonadota</taxon>
        <taxon>Gammaproteobacteria</taxon>
        <taxon>Moraxellales</taxon>
        <taxon>Moraxellaceae</taxon>
        <taxon>Acinetobacter</taxon>
    </lineage>
</organism>
<protein>
    <submittedName>
        <fullName evidence="1">Uncharacterized protein</fullName>
    </submittedName>
</protein>
<comment type="caution">
    <text evidence="1">The sequence shown here is derived from an EMBL/GenBank/DDBJ whole genome shotgun (WGS) entry which is preliminary data.</text>
</comment>
<dbReference type="Proteomes" id="UP000013261">
    <property type="component" value="Unassembled WGS sequence"/>
</dbReference>
<evidence type="ECO:0000313" key="1">
    <source>
        <dbReference type="EMBL" id="ENW97330.1"/>
    </source>
</evidence>
<dbReference type="HOGENOM" id="CLU_3131214_0_0_6"/>
<reference evidence="1 2" key="1">
    <citation type="submission" date="2013-02" db="EMBL/GenBank/DDBJ databases">
        <title>The Genome Sequence of Acinetobacter sp. ANC 4105.</title>
        <authorList>
            <consortium name="The Broad Institute Genome Sequencing Platform"/>
            <consortium name="The Broad Institute Genome Sequencing Center for Infectious Disease"/>
            <person name="Cerqueira G."/>
            <person name="Feldgarden M."/>
            <person name="Courvalin P."/>
            <person name="Perichon B."/>
            <person name="Grillot-Courvalin C."/>
            <person name="Clermont D."/>
            <person name="Rocha E."/>
            <person name="Yoon E.-J."/>
            <person name="Nemec A."/>
            <person name="Walker B."/>
            <person name="Young S.K."/>
            <person name="Zeng Q."/>
            <person name="Gargeya S."/>
            <person name="Fitzgerald M."/>
            <person name="Haas B."/>
            <person name="Abouelleil A."/>
            <person name="Alvarado L."/>
            <person name="Arachchi H.M."/>
            <person name="Berlin A.M."/>
            <person name="Chapman S.B."/>
            <person name="Dewar J."/>
            <person name="Goldberg J."/>
            <person name="Griggs A."/>
            <person name="Gujja S."/>
            <person name="Hansen M."/>
            <person name="Howarth C."/>
            <person name="Imamovic A."/>
            <person name="Larimer J."/>
            <person name="McCowan C."/>
            <person name="Murphy C."/>
            <person name="Neiman D."/>
            <person name="Pearson M."/>
            <person name="Priest M."/>
            <person name="Roberts A."/>
            <person name="Saif S."/>
            <person name="Shea T."/>
            <person name="Sisk P."/>
            <person name="Sykes S."/>
            <person name="Wortman J."/>
            <person name="Nusbaum C."/>
            <person name="Birren B."/>
        </authorList>
    </citation>
    <scope>NUCLEOTIDE SEQUENCE [LARGE SCALE GENOMIC DNA]</scope>
    <source>
        <strain evidence="1 2">ANC 4105</strain>
    </source>
</reference>
<gene>
    <name evidence="1" type="ORF">F904_00168</name>
</gene>
<dbReference type="EMBL" id="APRL01000001">
    <property type="protein sequence ID" value="ENW97330.1"/>
    <property type="molecule type" value="Genomic_DNA"/>
</dbReference>
<keyword evidence="2" id="KW-1185">Reference proteome</keyword>
<dbReference type="PATRIC" id="fig|1217703.3.peg.156"/>
<evidence type="ECO:0000313" key="2">
    <source>
        <dbReference type="Proteomes" id="UP000013261"/>
    </source>
</evidence>
<accession>N9MVK2</accession>